<evidence type="ECO:0000259" key="2">
    <source>
        <dbReference type="PROSITE" id="PS51192"/>
    </source>
</evidence>
<dbReference type="Pfam" id="PF18766">
    <property type="entry name" value="SWI2_SNF2"/>
    <property type="match status" value="1"/>
</dbReference>
<keyword evidence="3" id="KW-0378">Hydrolase</keyword>
<keyword evidence="3" id="KW-0255">Endonuclease</keyword>
<proteinExistence type="predicted"/>
<evidence type="ECO:0000313" key="3">
    <source>
        <dbReference type="EMBL" id="MBR8464624.1"/>
    </source>
</evidence>
<comment type="caution">
    <text evidence="3">The sequence shown here is derived from an EMBL/GenBank/DDBJ whole genome shotgun (WGS) entry which is preliminary data.</text>
</comment>
<dbReference type="SUPFAM" id="SSF52540">
    <property type="entry name" value="P-loop containing nucleoside triphosphate hydrolases"/>
    <property type="match status" value="1"/>
</dbReference>
<dbReference type="PANTHER" id="PTHR30195:SF16">
    <property type="entry name" value="TYPE I RESTRICTION ENZYME ENDONUCLEASE SUBUNIT"/>
    <property type="match status" value="1"/>
</dbReference>
<dbReference type="PROSITE" id="PS51192">
    <property type="entry name" value="HELICASE_ATP_BIND_1"/>
    <property type="match status" value="1"/>
</dbReference>
<accession>A0ABS5HK53</accession>
<dbReference type="PANTHER" id="PTHR30195">
    <property type="entry name" value="TYPE I SITE-SPECIFIC DEOXYRIBONUCLEASE PROTEIN SUBUNIT M AND R"/>
    <property type="match status" value="1"/>
</dbReference>
<dbReference type="InterPro" id="IPR055180">
    <property type="entry name" value="HsdR_RecA-like_helicase_dom_2"/>
</dbReference>
<dbReference type="InterPro" id="IPR051268">
    <property type="entry name" value="Type-I_R_enzyme_R_subunit"/>
</dbReference>
<protein>
    <submittedName>
        <fullName evidence="3">Type I restriction endonuclease subunit R</fullName>
    </submittedName>
</protein>
<dbReference type="InterPro" id="IPR040980">
    <property type="entry name" value="SWI2_SNF2"/>
</dbReference>
<feature type="domain" description="Helicase ATP-binding" evidence="2">
    <location>
        <begin position="1"/>
        <end position="107"/>
    </location>
</feature>
<name>A0ABS5HK53_9BACT</name>
<dbReference type="GO" id="GO:0004519">
    <property type="term" value="F:endonuclease activity"/>
    <property type="evidence" value="ECO:0007669"/>
    <property type="project" value="UniProtKB-KW"/>
</dbReference>
<keyword evidence="3" id="KW-0540">Nuclease</keyword>
<organism evidence="3 4">
    <name type="scientific">Campylobacter anatolicus</name>
    <dbReference type="NCBI Taxonomy" id="2829105"/>
    <lineage>
        <taxon>Bacteria</taxon>
        <taxon>Pseudomonadati</taxon>
        <taxon>Campylobacterota</taxon>
        <taxon>Epsilonproteobacteria</taxon>
        <taxon>Campylobacterales</taxon>
        <taxon>Campylobacteraceae</taxon>
        <taxon>Campylobacter</taxon>
    </lineage>
</organism>
<dbReference type="Gene3D" id="3.40.50.300">
    <property type="entry name" value="P-loop containing nucleotide triphosphate hydrolases"/>
    <property type="match status" value="2"/>
</dbReference>
<dbReference type="EMBL" id="JAGSSW010000010">
    <property type="protein sequence ID" value="MBR8464624.1"/>
    <property type="molecule type" value="Genomic_DNA"/>
</dbReference>
<dbReference type="Proteomes" id="UP000682951">
    <property type="component" value="Unassembled WGS sequence"/>
</dbReference>
<evidence type="ECO:0000256" key="1">
    <source>
        <dbReference type="ARBA" id="ARBA00022747"/>
    </source>
</evidence>
<dbReference type="InterPro" id="IPR014001">
    <property type="entry name" value="Helicase_ATP-bd"/>
</dbReference>
<reference evidence="3 4" key="1">
    <citation type="submission" date="2021-04" db="EMBL/GenBank/DDBJ databases">
        <title>Molecular and phenotypic characterization and identification of bacterial isolates recovered from the Anatolian ground squirrels (Spermophilus xanthoprymnus) and which have the potential to form a new species in the Campylobacter genus.</title>
        <authorList>
            <person name="Aydin F."/>
            <person name="Abay S."/>
            <person name="Kayman T."/>
            <person name="Karakaya E."/>
            <person name="Mustak H.K."/>
            <person name="Mustak I.B."/>
            <person name="Bilgin N."/>
            <person name="Duzler A."/>
            <person name="Sahin O."/>
            <person name="Guran O."/>
            <person name="Saticioglu I.B."/>
        </authorList>
    </citation>
    <scope>NUCLEOTIDE SEQUENCE [LARGE SCALE GENOMIC DNA]</scope>
    <source>
        <strain evidence="4">faydin-G24</strain>
    </source>
</reference>
<evidence type="ECO:0000313" key="4">
    <source>
        <dbReference type="Proteomes" id="UP000682951"/>
    </source>
</evidence>
<keyword evidence="1" id="KW-0680">Restriction system</keyword>
<gene>
    <name evidence="3" type="ORF">KDD93_08640</name>
</gene>
<keyword evidence="4" id="KW-1185">Reference proteome</keyword>
<dbReference type="Pfam" id="PF22679">
    <property type="entry name" value="T1R_D3-like"/>
    <property type="match status" value="1"/>
</dbReference>
<sequence length="289" mass="32882">MLFVVDRKDLDYQTMKEYNKFQKDAVNSSSSANVLKAQLEDDNVNIIVTTIQKLNNFIKSNSGHEIFNKDVVIIFDECHRSQFGDMHRNIKRNFKKYYMFGFTGTPIFTQNIGLNCSTTEGLFGVELHNYTIVNAIDDKNVLPFKVSYLNTIKAKDEIKDKDVIGIDTAGALINEDRILKNSEYILKHFEAQTKNRSGYTFNSPQILSPKGFNSMLAVSNIKMAKRYYKSFKSLNHNLKVATIFSFAQNEDEDESSESAEGLDKSSREFLDGAISDYNAMFGTNYDAST</sequence>
<dbReference type="InterPro" id="IPR027417">
    <property type="entry name" value="P-loop_NTPase"/>
</dbReference>